<dbReference type="AlphaFoldDB" id="A0A1G7QSH3"/>
<dbReference type="GO" id="GO:0022857">
    <property type="term" value="F:transmembrane transporter activity"/>
    <property type="evidence" value="ECO:0007669"/>
    <property type="project" value="InterPro"/>
</dbReference>
<evidence type="ECO:0000256" key="8">
    <source>
        <dbReference type="SAM" id="Phobius"/>
    </source>
</evidence>
<comment type="subcellular location">
    <subcellularLocation>
        <location evidence="1">Cell membrane</location>
        <topology evidence="1">Multi-pass membrane protein</topology>
    </subcellularLocation>
</comment>
<feature type="transmembrane region" description="Helical" evidence="8">
    <location>
        <begin position="93"/>
        <end position="111"/>
    </location>
</feature>
<gene>
    <name evidence="9" type="ORF">SAMN05216571_103427</name>
</gene>
<evidence type="ECO:0000256" key="1">
    <source>
        <dbReference type="ARBA" id="ARBA00004651"/>
    </source>
</evidence>
<keyword evidence="2" id="KW-0813">Transport</keyword>
<dbReference type="RefSeq" id="WP_092524395.1">
    <property type="nucleotide sequence ID" value="NZ_FNCI01000003.1"/>
</dbReference>
<dbReference type="EMBL" id="FNCI01000003">
    <property type="protein sequence ID" value="SDG01462.1"/>
    <property type="molecule type" value="Genomic_DNA"/>
</dbReference>
<feature type="transmembrane region" description="Helical" evidence="8">
    <location>
        <begin position="44"/>
        <end position="64"/>
    </location>
</feature>
<proteinExistence type="predicted"/>
<dbReference type="InterPro" id="IPR006726">
    <property type="entry name" value="PHBA_efflux_AaeB/fusaric-R"/>
</dbReference>
<feature type="transmembrane region" description="Helical" evidence="8">
    <location>
        <begin position="71"/>
        <end position="87"/>
    </location>
</feature>
<keyword evidence="5 8" id="KW-1133">Transmembrane helix</keyword>
<evidence type="ECO:0000256" key="3">
    <source>
        <dbReference type="ARBA" id="ARBA00022475"/>
    </source>
</evidence>
<dbReference type="STRING" id="284577.SAMN05216571_103427"/>
<evidence type="ECO:0000313" key="9">
    <source>
        <dbReference type="EMBL" id="SDG01462.1"/>
    </source>
</evidence>
<dbReference type="OrthoDB" id="977186at2"/>
<dbReference type="Pfam" id="PF04632">
    <property type="entry name" value="FUSC"/>
    <property type="match status" value="1"/>
</dbReference>
<keyword evidence="6 8" id="KW-0472">Membrane</keyword>
<evidence type="ECO:0000313" key="10">
    <source>
        <dbReference type="Proteomes" id="UP000198641"/>
    </source>
</evidence>
<keyword evidence="10" id="KW-1185">Reference proteome</keyword>
<evidence type="ECO:0000256" key="6">
    <source>
        <dbReference type="ARBA" id="ARBA00023136"/>
    </source>
</evidence>
<feature type="region of interest" description="Disordered" evidence="7">
    <location>
        <begin position="355"/>
        <end position="380"/>
    </location>
</feature>
<feature type="transmembrane region" description="Helical" evidence="8">
    <location>
        <begin position="140"/>
        <end position="162"/>
    </location>
</feature>
<dbReference type="PANTHER" id="PTHR30509:SF9">
    <property type="entry name" value="MULTIDRUG RESISTANCE PROTEIN MDTO"/>
    <property type="match status" value="1"/>
</dbReference>
<sequence length="380" mass="42349">MPLPRLRDPYINYRNRHLLHVMRVTLALTITFVFIDILDVPHASWALVSTVMVMGNLPHIGGVLDKGRQRLFGTVLGAAWGILITLAPNPPPLVVPIWTLAGIAAATYVTFKGRYGYSGLMFAISLLLVVGDGTQELGTALWRSFNVLVGTLIGILVTAFAMPQKATDVQRFLLAETLDKLARLYHAHTSSTGSQDLDTQPLLKSSSSLLIKQRGLVDAIHRERRLKRDELDTIISLERRMLSTIELLLETHWTTRDGHDHIAAMEGLRDQQHRLARDLGTLAFQVRTGQPIDVELAPFDLERYAMNARQATASSGRALFGPAGYLWLNRELARLTQELVDTLGELRRLPSQRLRKRARRHALTTHATLSDDSNSQGPVS</sequence>
<feature type="compositionally biased region" description="Polar residues" evidence="7">
    <location>
        <begin position="365"/>
        <end position="380"/>
    </location>
</feature>
<evidence type="ECO:0000256" key="5">
    <source>
        <dbReference type="ARBA" id="ARBA00022989"/>
    </source>
</evidence>
<protein>
    <submittedName>
        <fullName evidence="9">Fusaric acid resistance protein family protein</fullName>
    </submittedName>
</protein>
<keyword evidence="3" id="KW-1003">Cell membrane</keyword>
<dbReference type="GO" id="GO:0005886">
    <property type="term" value="C:plasma membrane"/>
    <property type="evidence" value="ECO:0007669"/>
    <property type="project" value="UniProtKB-SubCell"/>
</dbReference>
<feature type="transmembrane region" description="Helical" evidence="8">
    <location>
        <begin position="118"/>
        <end position="134"/>
    </location>
</feature>
<evidence type="ECO:0000256" key="4">
    <source>
        <dbReference type="ARBA" id="ARBA00022692"/>
    </source>
</evidence>
<evidence type="ECO:0000256" key="7">
    <source>
        <dbReference type="SAM" id="MobiDB-lite"/>
    </source>
</evidence>
<feature type="transmembrane region" description="Helical" evidence="8">
    <location>
        <begin position="21"/>
        <end position="38"/>
    </location>
</feature>
<evidence type="ECO:0000256" key="2">
    <source>
        <dbReference type="ARBA" id="ARBA00022448"/>
    </source>
</evidence>
<dbReference type="Proteomes" id="UP000198641">
    <property type="component" value="Unassembled WGS sequence"/>
</dbReference>
<organism evidence="9 10">
    <name type="scientific">Onishia taeanensis</name>
    <dbReference type="NCBI Taxonomy" id="284577"/>
    <lineage>
        <taxon>Bacteria</taxon>
        <taxon>Pseudomonadati</taxon>
        <taxon>Pseudomonadota</taxon>
        <taxon>Gammaproteobacteria</taxon>
        <taxon>Oceanospirillales</taxon>
        <taxon>Halomonadaceae</taxon>
        <taxon>Onishia</taxon>
    </lineage>
</organism>
<dbReference type="PANTHER" id="PTHR30509">
    <property type="entry name" value="P-HYDROXYBENZOIC ACID EFFLUX PUMP SUBUNIT-RELATED"/>
    <property type="match status" value="1"/>
</dbReference>
<keyword evidence="4 8" id="KW-0812">Transmembrane</keyword>
<name>A0A1G7QSH3_9GAMM</name>
<accession>A0A1G7QSH3</accession>
<reference evidence="9 10" key="1">
    <citation type="submission" date="2016-10" db="EMBL/GenBank/DDBJ databases">
        <authorList>
            <person name="de Groot N.N."/>
        </authorList>
    </citation>
    <scope>NUCLEOTIDE SEQUENCE [LARGE SCALE GENOMIC DNA]</scope>
    <source>
        <strain evidence="9 10">BH539</strain>
    </source>
</reference>